<dbReference type="InterPro" id="IPR002130">
    <property type="entry name" value="Cyclophilin-type_PPIase_dom"/>
</dbReference>
<dbReference type="EC" id="5.2.1.8" evidence="2"/>
<dbReference type="SUPFAM" id="SSF50891">
    <property type="entry name" value="Cyclophilin-like"/>
    <property type="match status" value="1"/>
</dbReference>
<feature type="compositionally biased region" description="Acidic residues" evidence="10">
    <location>
        <begin position="43"/>
        <end position="58"/>
    </location>
</feature>
<dbReference type="Pfam" id="PF00102">
    <property type="entry name" value="Y_phosphatase"/>
    <property type="match status" value="2"/>
</dbReference>
<feature type="region of interest" description="Disordered" evidence="10">
    <location>
        <begin position="1"/>
        <end position="63"/>
    </location>
</feature>
<dbReference type="InterPro" id="IPR012997">
    <property type="entry name" value="RplA"/>
</dbReference>
<dbReference type="Gene3D" id="2.130.10.10">
    <property type="entry name" value="YVTN repeat-like/Quinoprotein amine dehydrogenase"/>
    <property type="match status" value="1"/>
</dbReference>
<protein>
    <recommendedName>
        <fullName evidence="2">peptidylprolyl isomerase</fullName>
        <ecNumber evidence="2">5.2.1.8</ecNumber>
    </recommendedName>
</protein>
<evidence type="ECO:0000256" key="8">
    <source>
        <dbReference type="ARBA" id="ARBA00023316"/>
    </source>
</evidence>
<evidence type="ECO:0000256" key="4">
    <source>
        <dbReference type="ARBA" id="ARBA00022737"/>
    </source>
</evidence>
<evidence type="ECO:0000259" key="11">
    <source>
        <dbReference type="PROSITE" id="PS50055"/>
    </source>
</evidence>
<feature type="region of interest" description="Disordered" evidence="10">
    <location>
        <begin position="740"/>
        <end position="778"/>
    </location>
</feature>
<evidence type="ECO:0000259" key="12">
    <source>
        <dbReference type="PROSITE" id="PS50056"/>
    </source>
</evidence>
<dbReference type="PANTHER" id="PTHR19134">
    <property type="entry name" value="RECEPTOR-TYPE TYROSINE-PROTEIN PHOSPHATASE"/>
    <property type="match status" value="1"/>
</dbReference>
<dbReference type="InterPro" id="IPR015943">
    <property type="entry name" value="WD40/YVTN_repeat-like_dom_sf"/>
</dbReference>
<dbReference type="HAMAP" id="MF_02071">
    <property type="entry name" value="RlpA"/>
    <property type="match status" value="1"/>
</dbReference>
<keyword evidence="7" id="KW-0456">Lyase</keyword>
<dbReference type="Gene3D" id="2.40.40.10">
    <property type="entry name" value="RlpA-like domain"/>
    <property type="match status" value="2"/>
</dbReference>
<dbReference type="PROSITE" id="PS50055">
    <property type="entry name" value="TYR_PHOSPHATASE_PTP"/>
    <property type="match status" value="2"/>
</dbReference>
<evidence type="ECO:0000256" key="10">
    <source>
        <dbReference type="SAM" id="MobiDB-lite"/>
    </source>
</evidence>
<evidence type="ECO:0000256" key="2">
    <source>
        <dbReference type="ARBA" id="ARBA00013194"/>
    </source>
</evidence>
<dbReference type="PANTHER" id="PTHR19134:SF561">
    <property type="entry name" value="PROTEIN TYROSINE PHOSPHATASE 36E, ISOFORM A"/>
    <property type="match status" value="1"/>
</dbReference>
<feature type="domain" description="Tyrosine-protein phosphatase" evidence="11">
    <location>
        <begin position="1437"/>
        <end position="1697"/>
    </location>
</feature>
<dbReference type="InterPro" id="IPR036322">
    <property type="entry name" value="WD40_repeat_dom_sf"/>
</dbReference>
<name>A0A9Q0MGB3_BLOTA</name>
<keyword evidence="5" id="KW-0697">Rotamase</keyword>
<evidence type="ECO:0000256" key="1">
    <source>
        <dbReference type="ARBA" id="ARBA00000971"/>
    </source>
</evidence>
<feature type="domain" description="PPIase cyclophilin-type" evidence="13">
    <location>
        <begin position="517"/>
        <end position="672"/>
    </location>
</feature>
<evidence type="ECO:0000256" key="3">
    <source>
        <dbReference type="ARBA" id="ARBA00022574"/>
    </source>
</evidence>
<accession>A0A9Q0MGB3</accession>
<dbReference type="CDD" id="cd00047">
    <property type="entry name" value="PTPc"/>
    <property type="match status" value="1"/>
</dbReference>
<dbReference type="InterPro" id="IPR001680">
    <property type="entry name" value="WD40_rpt"/>
</dbReference>
<dbReference type="GO" id="GO:0048666">
    <property type="term" value="P:neuron development"/>
    <property type="evidence" value="ECO:0007669"/>
    <property type="project" value="UniProtKB-ARBA"/>
</dbReference>
<dbReference type="PROSITE" id="PS50072">
    <property type="entry name" value="CSA_PPIASE_2"/>
    <property type="match status" value="1"/>
</dbReference>
<dbReference type="GO" id="GO:0003755">
    <property type="term" value="F:peptidyl-prolyl cis-trans isomerase activity"/>
    <property type="evidence" value="ECO:0007669"/>
    <property type="project" value="UniProtKB-KW"/>
</dbReference>
<evidence type="ECO:0000256" key="9">
    <source>
        <dbReference type="PROSITE-ProRule" id="PRU00221"/>
    </source>
</evidence>
<dbReference type="PROSITE" id="PS00383">
    <property type="entry name" value="TYR_PHOSPHATASE_1"/>
    <property type="match status" value="1"/>
</dbReference>
<reference evidence="14" key="1">
    <citation type="submission" date="2022-12" db="EMBL/GenBank/DDBJ databases">
        <title>Genome assemblies of Blomia tropicalis.</title>
        <authorList>
            <person name="Cui Y."/>
        </authorList>
    </citation>
    <scope>NUCLEOTIDE SEQUENCE</scope>
    <source>
        <tissue evidence="14">Adult mites</tissue>
    </source>
</reference>
<dbReference type="InterPro" id="IPR009009">
    <property type="entry name" value="RlpA-like_DPBB"/>
</dbReference>
<comment type="caution">
    <text evidence="14">The sequence shown here is derived from an EMBL/GenBank/DDBJ whole genome shotgun (WGS) entry which is preliminary data.</text>
</comment>
<dbReference type="Gene3D" id="2.40.100.10">
    <property type="entry name" value="Cyclophilin-like"/>
    <property type="match status" value="1"/>
</dbReference>
<dbReference type="PRINTS" id="PR00153">
    <property type="entry name" value="CSAPPISMRASE"/>
</dbReference>
<keyword evidence="8" id="KW-0961">Cell wall biogenesis/degradation</keyword>
<evidence type="ECO:0000313" key="15">
    <source>
        <dbReference type="Proteomes" id="UP001142055"/>
    </source>
</evidence>
<proteinExistence type="inferred from homology"/>
<feature type="compositionally biased region" description="Basic and acidic residues" evidence="10">
    <location>
        <begin position="30"/>
        <end position="42"/>
    </location>
</feature>
<organism evidence="14 15">
    <name type="scientific">Blomia tropicalis</name>
    <name type="common">Mite</name>
    <dbReference type="NCBI Taxonomy" id="40697"/>
    <lineage>
        <taxon>Eukaryota</taxon>
        <taxon>Metazoa</taxon>
        <taxon>Ecdysozoa</taxon>
        <taxon>Arthropoda</taxon>
        <taxon>Chelicerata</taxon>
        <taxon>Arachnida</taxon>
        <taxon>Acari</taxon>
        <taxon>Acariformes</taxon>
        <taxon>Sarcoptiformes</taxon>
        <taxon>Astigmata</taxon>
        <taxon>Glycyphagoidea</taxon>
        <taxon>Echimyopodidae</taxon>
        <taxon>Blomia</taxon>
    </lineage>
</organism>
<dbReference type="InterPro" id="IPR050348">
    <property type="entry name" value="Protein-Tyr_Phosphatase"/>
</dbReference>
<dbReference type="GO" id="GO:0016829">
    <property type="term" value="F:lyase activity"/>
    <property type="evidence" value="ECO:0007669"/>
    <property type="project" value="UniProtKB-KW"/>
</dbReference>
<dbReference type="NCBIfam" id="TIGR00413">
    <property type="entry name" value="rlpA"/>
    <property type="match status" value="1"/>
</dbReference>
<dbReference type="CDD" id="cd22268">
    <property type="entry name" value="DPBB_RlpA-like"/>
    <property type="match status" value="1"/>
</dbReference>
<dbReference type="FunFam" id="2.40.100.10:FF:000003">
    <property type="entry name" value="Peptidylprolyl isomerase domain and WD repeat-containing 1"/>
    <property type="match status" value="1"/>
</dbReference>
<comment type="catalytic activity">
    <reaction evidence="1">
        <text>[protein]-peptidylproline (omega=180) = [protein]-peptidylproline (omega=0)</text>
        <dbReference type="Rhea" id="RHEA:16237"/>
        <dbReference type="Rhea" id="RHEA-COMP:10747"/>
        <dbReference type="Rhea" id="RHEA-COMP:10748"/>
        <dbReference type="ChEBI" id="CHEBI:83833"/>
        <dbReference type="ChEBI" id="CHEBI:83834"/>
        <dbReference type="EC" id="5.2.1.8"/>
    </reaction>
</comment>
<feature type="compositionally biased region" description="Low complexity" evidence="10">
    <location>
        <begin position="15"/>
        <end position="26"/>
    </location>
</feature>
<dbReference type="InterPro" id="IPR029000">
    <property type="entry name" value="Cyclophilin-like_dom_sf"/>
</dbReference>
<feature type="compositionally biased region" description="Polar residues" evidence="10">
    <location>
        <begin position="881"/>
        <end position="894"/>
    </location>
</feature>
<feature type="compositionally biased region" description="Basic and acidic residues" evidence="10">
    <location>
        <begin position="1"/>
        <end position="10"/>
    </location>
</feature>
<dbReference type="GO" id="GO:0005634">
    <property type="term" value="C:nucleus"/>
    <property type="evidence" value="ECO:0007669"/>
    <property type="project" value="UniProtKB-ARBA"/>
</dbReference>
<sequence length="1861" mass="211284">MSDQKSRIRSDSFSGDENNSNESTESSDSESPKEKRIKTKEIDNEEGNLDANEDDEDVIGPIPIPKKKKSIPFEKIYLDNLPKSEAYEKSYMHRDAVKFVIVARNTHFIITGSIDGHVKFWIKKAVGIEFVKHFRAHLGTILDMSVNNPIGTLLATISDDNSLKIFDIVNFDMINMFKLSFKPCCIEWCYSTVSKIDKDPFPVIAVSDADSNKIYTFEGTGSNRDPLMVLDRIHAVPVSRMRFNASFSTMVSVDQNGMLDYWGTHKSEYRFPSNIVHFKSKLDTDLYEMAKIKQRPHDITFSNDGQHFAMICSDRKIRLFRFLTGKLIRVYDESLQQLTALQQSQQQLPNMEFGRRIASERDLEKSEIFRSERILFDDSGYYLIYPTMLGIKILNWYTNKLVKMIGKGENFRPISLAIHQQIPDLKNVKSTMTPEMAASKNPTLEAASHSDPTIFCTGFRKNRFYMFTKREPDESAMTTSEDGVLTGLERDVFNEKPSREDMIAATTSDTSVNIQKLAESCCMHTTQGDIYLKLFPKECPKTVENFVTHCRNGYYNGHIFHRVIRQFMIQTGDPTGTGTGGQSIWGGEFEDEIIPNLKHDKPFTLSMANAGPNTNGSQFFITVIPTPWLDGKHTVFGRVTRGMETVQAISQARTHPKTNKPYDDIKILNIQINSEVFSSSVFGSTTIKSCDDSTSRDSNFDITMVRPLTIEDAIKRMQRVPSVEFACSLGKRMAENTDSINQHLNYSIEEEEVEEGKDEKEEEEEEEGGGGGGDEYQHETLNREYYYMYPTYITSTIHHNSSFYMKPKENIESVNESQFTNVLINGRSIGNTVNSNAESDHPKSINKTGLCTSSVKSNESVTNTVHGKVSMAQKSSMVATSSRSLNSGVANNRTNNVNSPPSSISNATNVSNAISTRRPTVSRVCSDSAESEFYFVPKESWLTSLYVRLPKSKSFCRIQLELLNLPLFASVGRFLEETCTSSIDPKAFLEKNSFLFALFNQFVPHNRIPLNMLSKYIRRLQRYEIIATIEFNFVSAESGMCSWYGPGLAGHRTANGEIFDPTKLTAAHKTLPFGTHVKVTVAAESGICSWYGVGLDGAFTASGERFNSRDMTAAHKTLPFGTHVRATIGQRSVVVRINDRGPFVAGRILDVTPVAADQLDIRTRGIAQCTVNSLLRPNAYIVAQGTNENTIGHFWRMIWQQNVHVIVMLTKVYEFIRVMCSPYWPSALNKPEIIDQQFEVTLIDEDRLADYIVRTMKVRCLRLSDQTQNRQTIDDEIETIKDGYSMNDSTIDEGEYRTIYQLHFVSWNINSCPFSDSILKFRRRVQIYEKQCRLNGKSSGPLLVHCSNGCGRSGTYVCLDANLALAKEEGVVDIFNYAKALRKARVGMIDNLEQYKFIYETIEESHVCGKTWFHVDEISQQMKQKSIKNKVTKRNDYQNEFEKLVNMTSKFTIGDCAGGHRLENRDKNRDVSIVPPDNFRPYLTSFQGNEQTDYINAVFVDGYSRPREYIVTEWPLKKTIHDLWSLIYDHDCNTVVVLGGVPPDSTNAFPMFWPRECGKTVKYGPCFTVETISTNHPPNISSWVLRITKKVTSLTELMAGIKAEPKITQIFEFGAWPYDYKVPTSTNALVELIHMVERWRQRTSYGPVLVVSANGKARLGVYCAANFAIEQVSAHEEIDIFNAVKTVRRHRSALIDNVVMNDVIQRSWEKVQDCISANPQKLVSFHQLNSICEVVKIVAKQECESLKVISQFKNDDVAQIVPKKHKKEKNKLFGWEPEFSESSDTNFTESDNLEANKMSPPVTRLKMIKQSAKIKPKIKLDSNVQITTEDKKPIKELAVNKQQFDVLNKKRKKRKSIVSLY</sequence>
<dbReference type="Gene3D" id="3.90.190.10">
    <property type="entry name" value="Protein tyrosine phosphatase superfamily"/>
    <property type="match status" value="2"/>
</dbReference>
<dbReference type="GO" id="GO:0004725">
    <property type="term" value="F:protein tyrosine phosphatase activity"/>
    <property type="evidence" value="ECO:0007669"/>
    <property type="project" value="InterPro"/>
</dbReference>
<evidence type="ECO:0000259" key="13">
    <source>
        <dbReference type="PROSITE" id="PS50072"/>
    </source>
</evidence>
<dbReference type="Proteomes" id="UP001142055">
    <property type="component" value="Chromosome 1"/>
</dbReference>
<dbReference type="InterPro" id="IPR016130">
    <property type="entry name" value="Tyr_Pase_AS"/>
</dbReference>
<dbReference type="SMART" id="SM00320">
    <property type="entry name" value="WD40"/>
    <property type="match status" value="4"/>
</dbReference>
<dbReference type="EMBL" id="JAPWDV010000001">
    <property type="protein sequence ID" value="KAJ6224593.1"/>
    <property type="molecule type" value="Genomic_DNA"/>
</dbReference>
<dbReference type="SUPFAM" id="SSF50978">
    <property type="entry name" value="WD40 repeat-like"/>
    <property type="match status" value="1"/>
</dbReference>
<dbReference type="SUPFAM" id="SSF52799">
    <property type="entry name" value="(Phosphotyrosine protein) phosphatases II"/>
    <property type="match status" value="2"/>
</dbReference>
<feature type="domain" description="Tyrosine specific protein phosphatases" evidence="12">
    <location>
        <begin position="1630"/>
        <end position="1695"/>
    </location>
</feature>
<evidence type="ECO:0000313" key="14">
    <source>
        <dbReference type="EMBL" id="KAJ6224593.1"/>
    </source>
</evidence>
<feature type="domain" description="Tyrosine-protein phosphatase" evidence="11">
    <location>
        <begin position="1118"/>
        <end position="1405"/>
    </location>
</feature>
<dbReference type="Pfam" id="PF03330">
    <property type="entry name" value="DPBB_1"/>
    <property type="match status" value="1"/>
</dbReference>
<evidence type="ECO:0000256" key="7">
    <source>
        <dbReference type="ARBA" id="ARBA00023239"/>
    </source>
</evidence>
<dbReference type="SMART" id="SM00404">
    <property type="entry name" value="PTPc_motif"/>
    <property type="match status" value="2"/>
</dbReference>
<keyword evidence="4" id="KW-0677">Repeat</keyword>
<dbReference type="InterPro" id="IPR029021">
    <property type="entry name" value="Prot-tyrosine_phosphatase-like"/>
</dbReference>
<gene>
    <name evidence="14" type="ORF">RDWZM_003138</name>
</gene>
<dbReference type="Pfam" id="PF00160">
    <property type="entry name" value="Pro_isomerase"/>
    <property type="match status" value="1"/>
</dbReference>
<dbReference type="PROSITE" id="PS50082">
    <property type="entry name" value="WD_REPEATS_2"/>
    <property type="match status" value="1"/>
</dbReference>
<dbReference type="GO" id="GO:0071555">
    <property type="term" value="P:cell wall organization"/>
    <property type="evidence" value="ECO:0007669"/>
    <property type="project" value="UniProtKB-KW"/>
</dbReference>
<dbReference type="InterPro" id="IPR034718">
    <property type="entry name" value="RlpA"/>
</dbReference>
<evidence type="ECO:0000256" key="6">
    <source>
        <dbReference type="ARBA" id="ARBA00023235"/>
    </source>
</evidence>
<feature type="region of interest" description="Disordered" evidence="10">
    <location>
        <begin position="881"/>
        <end position="911"/>
    </location>
</feature>
<dbReference type="InterPro" id="IPR003595">
    <property type="entry name" value="Tyr_Pase_cat"/>
</dbReference>
<evidence type="ECO:0000256" key="5">
    <source>
        <dbReference type="ARBA" id="ARBA00023110"/>
    </source>
</evidence>
<dbReference type="InterPro" id="IPR036908">
    <property type="entry name" value="RlpA-like_sf"/>
</dbReference>
<keyword evidence="3 9" id="KW-0853">WD repeat</keyword>
<feature type="domain" description="Tyrosine specific protein phosphatases" evidence="12">
    <location>
        <begin position="1319"/>
        <end position="1396"/>
    </location>
</feature>
<keyword evidence="6" id="KW-0413">Isomerase</keyword>
<dbReference type="InterPro" id="IPR000387">
    <property type="entry name" value="Tyr_Pase_dom"/>
</dbReference>
<dbReference type="Pfam" id="PF00400">
    <property type="entry name" value="WD40"/>
    <property type="match status" value="2"/>
</dbReference>
<feature type="compositionally biased region" description="Acidic residues" evidence="10">
    <location>
        <begin position="748"/>
        <end position="768"/>
    </location>
</feature>
<dbReference type="SMART" id="SM00194">
    <property type="entry name" value="PTPc"/>
    <property type="match status" value="2"/>
</dbReference>
<feature type="repeat" description="WD" evidence="9">
    <location>
        <begin position="90"/>
        <end position="121"/>
    </location>
</feature>
<dbReference type="InterPro" id="IPR000242">
    <property type="entry name" value="PTP_cat"/>
</dbReference>
<dbReference type="PROSITE" id="PS50056">
    <property type="entry name" value="TYR_PHOSPHATASE_2"/>
    <property type="match status" value="2"/>
</dbReference>
<feature type="compositionally biased region" description="Low complexity" evidence="10">
    <location>
        <begin position="895"/>
        <end position="906"/>
    </location>
</feature>
<keyword evidence="15" id="KW-1185">Reference proteome</keyword>